<sequence length="188" mass="20860">MAKLTKLSETHCEFIKRQPMFFVATAGKDGCVNVSPKGLDSLRIIDESRIIWLNVSGSGNETAAHLLDVNRMTLMFCAFEGAALILRVYGQAKVIHPHDLEWETSLADFPKVAGSRQIFDMTIDLIQTSCGTGVPNMKFIKSRAEEELLPYYADMGPEGVKKYWGRKNVKSIDGKTTGIFGPTETIVK</sequence>
<evidence type="ECO:0000259" key="1">
    <source>
        <dbReference type="Pfam" id="PF01243"/>
    </source>
</evidence>
<gene>
    <name evidence="2" type="ORF">ACFSKO_08225</name>
</gene>
<feature type="domain" description="Pyridoxamine 5'-phosphate oxidase N-terminal" evidence="1">
    <location>
        <begin position="8"/>
        <end position="129"/>
    </location>
</feature>
<dbReference type="PANTHER" id="PTHR39336:SF1">
    <property type="entry name" value="PYRIDOXAMINE PHOSPHATE OXIDASE FAMILY PROTEIN (AFU_ORTHOLOGUE AFUA_6G11440)"/>
    <property type="match status" value="1"/>
</dbReference>
<organism evidence="2 3">
    <name type="scientific">Kiloniella antarctica</name>
    <dbReference type="NCBI Taxonomy" id="1550907"/>
    <lineage>
        <taxon>Bacteria</taxon>
        <taxon>Pseudomonadati</taxon>
        <taxon>Pseudomonadota</taxon>
        <taxon>Alphaproteobacteria</taxon>
        <taxon>Rhodospirillales</taxon>
        <taxon>Kiloniellaceae</taxon>
        <taxon>Kiloniella</taxon>
    </lineage>
</organism>
<dbReference type="InterPro" id="IPR011576">
    <property type="entry name" value="Pyridox_Oxase_N"/>
</dbReference>
<dbReference type="SUPFAM" id="SSF50475">
    <property type="entry name" value="FMN-binding split barrel"/>
    <property type="match status" value="1"/>
</dbReference>
<dbReference type="EMBL" id="JBHUII010000004">
    <property type="protein sequence ID" value="MFD2205592.1"/>
    <property type="molecule type" value="Genomic_DNA"/>
</dbReference>
<evidence type="ECO:0000313" key="2">
    <source>
        <dbReference type="EMBL" id="MFD2205592.1"/>
    </source>
</evidence>
<evidence type="ECO:0000313" key="3">
    <source>
        <dbReference type="Proteomes" id="UP001597294"/>
    </source>
</evidence>
<protein>
    <submittedName>
        <fullName evidence="2">Pyridoxamine 5'-phosphate oxidase family protein</fullName>
    </submittedName>
</protein>
<dbReference type="Pfam" id="PF01243">
    <property type="entry name" value="PNPOx_N"/>
    <property type="match status" value="1"/>
</dbReference>
<proteinExistence type="predicted"/>
<dbReference type="RefSeq" id="WP_380250353.1">
    <property type="nucleotide sequence ID" value="NZ_JBHUII010000004.1"/>
</dbReference>
<dbReference type="InterPro" id="IPR012349">
    <property type="entry name" value="Split_barrel_FMN-bd"/>
</dbReference>
<dbReference type="Gene3D" id="2.30.110.10">
    <property type="entry name" value="Electron Transport, Fmn-binding Protein, Chain A"/>
    <property type="match status" value="1"/>
</dbReference>
<dbReference type="Proteomes" id="UP001597294">
    <property type="component" value="Unassembled WGS sequence"/>
</dbReference>
<reference evidence="3" key="1">
    <citation type="journal article" date="2019" name="Int. J. Syst. Evol. Microbiol.">
        <title>The Global Catalogue of Microorganisms (GCM) 10K type strain sequencing project: providing services to taxonomists for standard genome sequencing and annotation.</title>
        <authorList>
            <consortium name="The Broad Institute Genomics Platform"/>
            <consortium name="The Broad Institute Genome Sequencing Center for Infectious Disease"/>
            <person name="Wu L."/>
            <person name="Ma J."/>
        </authorList>
    </citation>
    <scope>NUCLEOTIDE SEQUENCE [LARGE SCALE GENOMIC DNA]</scope>
    <source>
        <strain evidence="3">CGMCC 4.7192</strain>
    </source>
</reference>
<name>A0ABW5BHJ5_9PROT</name>
<keyword evidence="3" id="KW-1185">Reference proteome</keyword>
<dbReference type="PANTHER" id="PTHR39336">
    <property type="entry name" value="PYRIDOXAMINE PHOSPHATE OXIDASE FAMILY PROTEIN (AFU_ORTHOLOGUE AFUA_6G11440)"/>
    <property type="match status" value="1"/>
</dbReference>
<comment type="caution">
    <text evidence="2">The sequence shown here is derived from an EMBL/GenBank/DDBJ whole genome shotgun (WGS) entry which is preliminary data.</text>
</comment>
<accession>A0ABW5BHJ5</accession>